<dbReference type="InterPro" id="IPR015048">
    <property type="entry name" value="DUF1899"/>
</dbReference>
<dbReference type="GO" id="GO:0007015">
    <property type="term" value="P:actin filament organization"/>
    <property type="evidence" value="ECO:0007669"/>
    <property type="project" value="TreeGrafter"/>
</dbReference>
<dbReference type="GO" id="GO:0030479">
    <property type="term" value="C:actin cortical patch"/>
    <property type="evidence" value="ECO:0007669"/>
    <property type="project" value="UniProtKB-ARBA"/>
</dbReference>
<dbReference type="Pfam" id="PF00400">
    <property type="entry name" value="WD40"/>
    <property type="match status" value="3"/>
</dbReference>
<evidence type="ECO:0000259" key="11">
    <source>
        <dbReference type="SMART" id="SM01166"/>
    </source>
</evidence>
<evidence type="ECO:0000256" key="8">
    <source>
        <dbReference type="PROSITE-ProRule" id="PRU00221"/>
    </source>
</evidence>
<feature type="repeat" description="WD" evidence="8">
    <location>
        <begin position="147"/>
        <end position="189"/>
    </location>
</feature>
<dbReference type="GO" id="GO:0051015">
    <property type="term" value="F:actin filament binding"/>
    <property type="evidence" value="ECO:0007669"/>
    <property type="project" value="TreeGrafter"/>
</dbReference>
<dbReference type="PANTHER" id="PTHR10856:SF0">
    <property type="entry name" value="CORONIN"/>
    <property type="match status" value="1"/>
</dbReference>
<dbReference type="PROSITE" id="PS50294">
    <property type="entry name" value="WD_REPEATS_REGION"/>
    <property type="match status" value="3"/>
</dbReference>
<dbReference type="Proteomes" id="UP000274822">
    <property type="component" value="Unassembled WGS sequence"/>
</dbReference>
<keyword evidence="2" id="KW-0597">Phosphoprotein</keyword>
<dbReference type="Pfam" id="PF08953">
    <property type="entry name" value="DUF1899"/>
    <property type="match status" value="1"/>
</dbReference>
<keyword evidence="4 9" id="KW-0677">Repeat</keyword>
<dbReference type="Pfam" id="PF16300">
    <property type="entry name" value="WD40_4"/>
    <property type="match status" value="1"/>
</dbReference>
<evidence type="ECO:0000256" key="1">
    <source>
        <dbReference type="ARBA" id="ARBA00009482"/>
    </source>
</evidence>
<dbReference type="AlphaFoldDB" id="A0A433QMX5"/>
<sequence length="544" mass="60296">MLARGGIEGKGFNPRNAHTLTRFGFPHPHHRHVYGTGAKRDLCYDNLRVSNNAWDTNLVKANSLFLSVNWNSAGGGAFVVISQKTVGKLPDAFPLYRGHTAPVLDTDFNPFNDYVVASGGEDCKLMIWNIPEQYAEDQEFVEPVAKLSGHQRKVGHVLFHPTADNVLATASTDLTIKLWDITKGKEMQEVTGHTENIQSLAWNHTGSLLVTTCRDKRIRILDVRANKVVQEAAGHQGIKGSRSVWLGDTDRIVTTGFSKMSDRQMNLWDAGNLAQPLKSTFLDTSSGVLMPFYDADIKILFLAGKGDGNIRYFEFENDELFVLSEFKSSEPQRGLGFLPKRAVNVHECEIARAYKVGTSLIEPISFTVPRKSDSFQADIYPPTLSDEPALTADEFFAGKTVNPKTIDLEAGFSVKAKKEFVTAAVIEEVEVALPKNEKEYQEAYHELRKENDHLKDQVSQRDIKIRVLELELEKARATLAEVQVEAKTAVPSATQTKEVATETTKVETVAVATEASVETTTTVVQTETVVETQVETEDALVPEV</sequence>
<comment type="caution">
    <text evidence="12">The sequence shown here is derived from an EMBL/GenBank/DDBJ whole genome shotgun (WGS) entry which is preliminary data.</text>
</comment>
<evidence type="ECO:0000256" key="2">
    <source>
        <dbReference type="ARBA" id="ARBA00022553"/>
    </source>
</evidence>
<evidence type="ECO:0000313" key="12">
    <source>
        <dbReference type="EMBL" id="RUS31143.1"/>
    </source>
</evidence>
<dbReference type="SUPFAM" id="SSF50978">
    <property type="entry name" value="WD40 repeat-like"/>
    <property type="match status" value="1"/>
</dbReference>
<keyword evidence="13" id="KW-1185">Reference proteome</keyword>
<dbReference type="SMART" id="SM01167">
    <property type="entry name" value="DUF1900"/>
    <property type="match status" value="1"/>
</dbReference>
<dbReference type="InterPro" id="IPR001680">
    <property type="entry name" value="WD40_rpt"/>
</dbReference>
<evidence type="ECO:0000256" key="5">
    <source>
        <dbReference type="ARBA" id="ARBA00023054"/>
    </source>
</evidence>
<dbReference type="PROSITE" id="PS00678">
    <property type="entry name" value="WD_REPEATS_1"/>
    <property type="match status" value="2"/>
</dbReference>
<protein>
    <recommendedName>
        <fullName evidence="9">Coronin</fullName>
    </recommendedName>
</protein>
<dbReference type="InterPro" id="IPR019775">
    <property type="entry name" value="WD40_repeat_CS"/>
</dbReference>
<comment type="similarity">
    <text evidence="1 9">Belongs to the WD repeat coronin family.</text>
</comment>
<accession>A0A433QMX5</accession>
<feature type="coiled-coil region" evidence="10">
    <location>
        <begin position="437"/>
        <end position="485"/>
    </location>
</feature>
<dbReference type="PANTHER" id="PTHR10856">
    <property type="entry name" value="CORONIN"/>
    <property type="match status" value="1"/>
</dbReference>
<proteinExistence type="inferred from homology"/>
<comment type="subunit">
    <text evidence="7">Binds to F-actin.</text>
</comment>
<evidence type="ECO:0000256" key="10">
    <source>
        <dbReference type="SAM" id="Coils"/>
    </source>
</evidence>
<dbReference type="InterPro" id="IPR015943">
    <property type="entry name" value="WD40/YVTN_repeat-like_dom_sf"/>
</dbReference>
<evidence type="ECO:0000256" key="4">
    <source>
        <dbReference type="ARBA" id="ARBA00022737"/>
    </source>
</evidence>
<dbReference type="FunFam" id="2.130.10.10:FF:000197">
    <property type="entry name" value="Coronin"/>
    <property type="match status" value="1"/>
</dbReference>
<evidence type="ECO:0000256" key="7">
    <source>
        <dbReference type="ARBA" id="ARBA00062568"/>
    </source>
</evidence>
<evidence type="ECO:0000313" key="13">
    <source>
        <dbReference type="Proteomes" id="UP000274822"/>
    </source>
</evidence>
<feature type="repeat" description="WD" evidence="8">
    <location>
        <begin position="190"/>
        <end position="231"/>
    </location>
</feature>
<feature type="repeat" description="WD" evidence="8">
    <location>
        <begin position="96"/>
        <end position="130"/>
    </location>
</feature>
<dbReference type="PROSITE" id="PS50082">
    <property type="entry name" value="WD_REPEATS_2"/>
    <property type="match status" value="3"/>
</dbReference>
<keyword evidence="3 8" id="KW-0853">WD repeat</keyword>
<dbReference type="SMART" id="SM01166">
    <property type="entry name" value="DUF1899"/>
    <property type="match status" value="1"/>
</dbReference>
<organism evidence="12 13">
    <name type="scientific">Jimgerdemannia flammicorona</name>
    <dbReference type="NCBI Taxonomy" id="994334"/>
    <lineage>
        <taxon>Eukaryota</taxon>
        <taxon>Fungi</taxon>
        <taxon>Fungi incertae sedis</taxon>
        <taxon>Mucoromycota</taxon>
        <taxon>Mucoromycotina</taxon>
        <taxon>Endogonomycetes</taxon>
        <taxon>Endogonales</taxon>
        <taxon>Endogonaceae</taxon>
        <taxon>Jimgerdemannia</taxon>
    </lineage>
</organism>
<keyword evidence="6" id="KW-0009">Actin-binding</keyword>
<dbReference type="Gene3D" id="2.130.10.10">
    <property type="entry name" value="YVTN repeat-like/Quinoprotein amine dehydrogenase"/>
    <property type="match status" value="1"/>
</dbReference>
<dbReference type="SMART" id="SM00320">
    <property type="entry name" value="WD40"/>
    <property type="match status" value="4"/>
</dbReference>
<evidence type="ECO:0000256" key="6">
    <source>
        <dbReference type="ARBA" id="ARBA00023203"/>
    </source>
</evidence>
<dbReference type="InterPro" id="IPR036322">
    <property type="entry name" value="WD40_repeat_dom_sf"/>
</dbReference>
<dbReference type="EMBL" id="RBNJ01003256">
    <property type="protein sequence ID" value="RUS31143.1"/>
    <property type="molecule type" value="Genomic_DNA"/>
</dbReference>
<evidence type="ECO:0000256" key="9">
    <source>
        <dbReference type="RuleBase" id="RU280818"/>
    </source>
</evidence>
<name>A0A433QMX5_9FUNG</name>
<feature type="domain" description="DUF1899" evidence="11">
    <location>
        <begin position="22"/>
        <end position="87"/>
    </location>
</feature>
<reference evidence="12 13" key="1">
    <citation type="journal article" date="2018" name="New Phytol.">
        <title>Phylogenomics of Endogonaceae and evolution of mycorrhizas within Mucoromycota.</title>
        <authorList>
            <person name="Chang Y."/>
            <person name="Desiro A."/>
            <person name="Na H."/>
            <person name="Sandor L."/>
            <person name="Lipzen A."/>
            <person name="Clum A."/>
            <person name="Barry K."/>
            <person name="Grigoriev I.V."/>
            <person name="Martin F.M."/>
            <person name="Stajich J.E."/>
            <person name="Smith M.E."/>
            <person name="Bonito G."/>
            <person name="Spatafora J.W."/>
        </authorList>
    </citation>
    <scope>NUCLEOTIDE SEQUENCE [LARGE SCALE GENOMIC DNA]</scope>
    <source>
        <strain evidence="12 13">AD002</strain>
    </source>
</reference>
<keyword evidence="5 10" id="KW-0175">Coiled coil</keyword>
<evidence type="ECO:0000256" key="3">
    <source>
        <dbReference type="ARBA" id="ARBA00022574"/>
    </source>
</evidence>
<gene>
    <name evidence="12" type="ORF">BC938DRAFT_478392</name>
</gene>
<dbReference type="InterPro" id="IPR015505">
    <property type="entry name" value="Coronin"/>
</dbReference>